<protein>
    <submittedName>
        <fullName evidence="1">Uncharacterized protein</fullName>
    </submittedName>
</protein>
<keyword evidence="2" id="KW-1185">Reference proteome</keyword>
<reference evidence="2" key="1">
    <citation type="submission" date="2017-04" db="EMBL/GenBank/DDBJ databases">
        <authorList>
            <person name="Varghese N."/>
            <person name="Submissions S."/>
        </authorList>
    </citation>
    <scope>NUCLEOTIDE SEQUENCE [LARGE SCALE GENOMIC DNA]</scope>
    <source>
        <strain evidence="2">K3S</strain>
    </source>
</reference>
<dbReference type="STRING" id="1519643.SAMN06295933_1489"/>
<gene>
    <name evidence="1" type="ORF">SAMN06295933_1489</name>
</gene>
<dbReference type="Proteomes" id="UP000192906">
    <property type="component" value="Unassembled WGS sequence"/>
</dbReference>
<dbReference type="RefSeq" id="WP_085100558.1">
    <property type="nucleotide sequence ID" value="NZ_FWZU01000002.1"/>
</dbReference>
<evidence type="ECO:0000313" key="2">
    <source>
        <dbReference type="Proteomes" id="UP000192906"/>
    </source>
</evidence>
<proteinExistence type="predicted"/>
<dbReference type="EMBL" id="FWZU01000002">
    <property type="protein sequence ID" value="SMF06335.1"/>
    <property type="molecule type" value="Genomic_DNA"/>
</dbReference>
<organism evidence="1 2">
    <name type="scientific">Desulfovibrio gilichinskyi</name>
    <dbReference type="NCBI Taxonomy" id="1519643"/>
    <lineage>
        <taxon>Bacteria</taxon>
        <taxon>Pseudomonadati</taxon>
        <taxon>Thermodesulfobacteriota</taxon>
        <taxon>Desulfovibrionia</taxon>
        <taxon>Desulfovibrionales</taxon>
        <taxon>Desulfovibrionaceae</taxon>
        <taxon>Desulfovibrio</taxon>
    </lineage>
</organism>
<dbReference type="AlphaFoldDB" id="A0A1X7D0B3"/>
<dbReference type="OrthoDB" id="5458724at2"/>
<accession>A0A1X7D0B3</accession>
<sequence>MKNKIVDMRAVTCGLVPAIVAELDGTSAPVVDFHIRMGIREEIMSGFGSGGNWDIEIIPDLGYDLLRFTRKHNSVVSTLNVVEY</sequence>
<evidence type="ECO:0000313" key="1">
    <source>
        <dbReference type="EMBL" id="SMF06335.1"/>
    </source>
</evidence>
<name>A0A1X7D0B3_9BACT</name>